<dbReference type="Gene3D" id="3.80.10.10">
    <property type="entry name" value="Ribonuclease Inhibitor"/>
    <property type="match status" value="2"/>
</dbReference>
<dbReference type="Pfam" id="PF23550">
    <property type="entry name" value="zf_Tbcl_Rhp7"/>
    <property type="match status" value="1"/>
</dbReference>
<feature type="domain" description="DNA repair protein rhp7 treble clef" evidence="2">
    <location>
        <begin position="138"/>
        <end position="175"/>
    </location>
</feature>
<dbReference type="OrthoDB" id="1924287at2759"/>
<dbReference type="PANTHER" id="PTHR13318">
    <property type="entry name" value="PARTNER OF PAIRED, ISOFORM B-RELATED"/>
    <property type="match status" value="1"/>
</dbReference>
<dbReference type="HOGENOM" id="CLU_006598_1_0_1"/>
<dbReference type="Proteomes" id="UP000002035">
    <property type="component" value="Unassembled WGS sequence"/>
</dbReference>
<dbReference type="InterPro" id="IPR006553">
    <property type="entry name" value="Leu-rich_rpt_Cys-con_subtyp"/>
</dbReference>
<feature type="compositionally biased region" description="Basic residues" evidence="1">
    <location>
        <begin position="181"/>
        <end position="194"/>
    </location>
</feature>
<feature type="region of interest" description="Disordered" evidence="1">
    <location>
        <begin position="36"/>
        <end position="97"/>
    </location>
</feature>
<sequence length="613" mass="68341">MLTTARSNPRRRITGPRSALTDFLAAHNISAADIRETHSQRVSQAQRQNEAVQAEQDRAAREAAEAAAAAEEEAGEEDDEEIEEEIQQANARKRKRSAAAATAAAKAKAKAKAKMKGANVSDDDAYEDAFNQARLPVPGQLANCELCDKRFTVTAYSKTGPDGGLLCTPCGKQMAADEKKAKPKPKRQGKKTKRQNYSNLLDGIAQRGAFSLMEMCIKQVANNINDVEEFGDLPAELLLRLSQILSKRRVLTPRTLRLFLRSDVNTIDIFDAAKLEEEDFHKVFAMMPFLERVNLRCAGQLKDPVLEYVTGRESQIKHLTLDASNLVTEDCWRRFFKARGSRLETLKLSNLDCALDDETVEVIVSHCPNLRRLKLTDCWKLTYACLRSIARLEKLEHLSLNMRHHDSTKTFDEDLECINSLLKSRCDNLRTLSFEHVKPLDGSSLAILHDQAKHLNKLRISHNENCTDSSFASLFSDWSNPPLAYVDLSSNRLVDHSRPAIPEDSPTGLASNGFRALMAHSGEKIERLNVCSCREVNYKALEEVFGGDKKYARLKEVDLSFLTRVDDFIMGGLFRACPAVSKVIAFGCFNVVDVKAPANVALIGGLNSYHVDT</sequence>
<dbReference type="SMART" id="SM00367">
    <property type="entry name" value="LRR_CC"/>
    <property type="match status" value="4"/>
</dbReference>
<feature type="region of interest" description="Disordered" evidence="1">
    <location>
        <begin position="174"/>
        <end position="197"/>
    </location>
</feature>
<reference evidence="4" key="1">
    <citation type="journal article" date="2012" name="MBio">
        <title>Comparative genome analysis of Trichophyton rubrum and related dermatophytes reveals candidate genes involved in infection.</title>
        <authorList>
            <person name="Martinez D.A."/>
            <person name="Oliver B.G."/>
            <person name="Graeser Y."/>
            <person name="Goldberg J.M."/>
            <person name="Li W."/>
            <person name="Martinez-Rossi N.M."/>
            <person name="Monod M."/>
            <person name="Shelest E."/>
            <person name="Barton R.C."/>
            <person name="Birch E."/>
            <person name="Brakhage A.A."/>
            <person name="Chen Z."/>
            <person name="Gurr S.J."/>
            <person name="Heiman D."/>
            <person name="Heitman J."/>
            <person name="Kosti I."/>
            <person name="Rossi A."/>
            <person name="Saif S."/>
            <person name="Samalova M."/>
            <person name="Saunders C.W."/>
            <person name="Shea T."/>
            <person name="Summerbell R.C."/>
            <person name="Xu J."/>
            <person name="Young S."/>
            <person name="Zeng Q."/>
            <person name="Birren B.W."/>
            <person name="Cuomo C.A."/>
            <person name="White T.C."/>
        </authorList>
    </citation>
    <scope>NUCLEOTIDE SEQUENCE [LARGE SCALE GENOMIC DNA]</scope>
    <source>
        <strain evidence="4">ATCC MYA-4605 / CBS 113480</strain>
    </source>
</reference>
<accession>C5FYE2</accession>
<dbReference type="GO" id="GO:0031146">
    <property type="term" value="P:SCF-dependent proteasomal ubiquitin-dependent protein catabolic process"/>
    <property type="evidence" value="ECO:0007669"/>
    <property type="project" value="TreeGrafter"/>
</dbReference>
<feature type="compositionally biased region" description="Basic and acidic residues" evidence="1">
    <location>
        <begin position="55"/>
        <end position="64"/>
    </location>
</feature>
<dbReference type="InterPro" id="IPR056451">
    <property type="entry name" value="Znf_Tbcl_Rhp7"/>
</dbReference>
<evidence type="ECO:0000259" key="2">
    <source>
        <dbReference type="Pfam" id="PF23550"/>
    </source>
</evidence>
<dbReference type="AlphaFoldDB" id="C5FYE2"/>
<dbReference type="SUPFAM" id="SSF52047">
    <property type="entry name" value="RNI-like"/>
    <property type="match status" value="1"/>
</dbReference>
<dbReference type="GeneID" id="9228008"/>
<feature type="compositionally biased region" description="Polar residues" evidence="1">
    <location>
        <begin position="40"/>
        <end position="49"/>
    </location>
</feature>
<dbReference type="STRING" id="554155.C5FYE2"/>
<dbReference type="VEuPathDB" id="FungiDB:MCYG_07359"/>
<evidence type="ECO:0000313" key="3">
    <source>
        <dbReference type="EMBL" id="EEQ34540.1"/>
    </source>
</evidence>
<dbReference type="GO" id="GO:0019005">
    <property type="term" value="C:SCF ubiquitin ligase complex"/>
    <property type="evidence" value="ECO:0007669"/>
    <property type="project" value="TreeGrafter"/>
</dbReference>
<gene>
    <name evidence="3" type="ORF">MCYG_07359</name>
</gene>
<evidence type="ECO:0000256" key="1">
    <source>
        <dbReference type="SAM" id="MobiDB-lite"/>
    </source>
</evidence>
<organism evidence="3 4">
    <name type="scientific">Arthroderma otae (strain ATCC MYA-4605 / CBS 113480)</name>
    <name type="common">Microsporum canis</name>
    <dbReference type="NCBI Taxonomy" id="554155"/>
    <lineage>
        <taxon>Eukaryota</taxon>
        <taxon>Fungi</taxon>
        <taxon>Dikarya</taxon>
        <taxon>Ascomycota</taxon>
        <taxon>Pezizomycotina</taxon>
        <taxon>Eurotiomycetes</taxon>
        <taxon>Eurotiomycetidae</taxon>
        <taxon>Onygenales</taxon>
        <taxon>Arthrodermataceae</taxon>
        <taxon>Microsporum</taxon>
    </lineage>
</organism>
<name>C5FYE2_ARTOC</name>
<evidence type="ECO:0000313" key="4">
    <source>
        <dbReference type="Proteomes" id="UP000002035"/>
    </source>
</evidence>
<dbReference type="InterPro" id="IPR032675">
    <property type="entry name" value="LRR_dom_sf"/>
</dbReference>
<dbReference type="RefSeq" id="XP_002843576.1">
    <property type="nucleotide sequence ID" value="XM_002843530.1"/>
</dbReference>
<feature type="compositionally biased region" description="Acidic residues" evidence="1">
    <location>
        <begin position="70"/>
        <end position="86"/>
    </location>
</feature>
<protein>
    <submittedName>
        <fullName evidence="3">DNA repair protein Rad7</fullName>
    </submittedName>
</protein>
<dbReference type="PANTHER" id="PTHR13318:SF234">
    <property type="entry name" value="RNI-LIKE PROTEIN"/>
    <property type="match status" value="1"/>
</dbReference>
<dbReference type="EMBL" id="DS995707">
    <property type="protein sequence ID" value="EEQ34540.1"/>
    <property type="molecule type" value="Genomic_DNA"/>
</dbReference>
<dbReference type="eggNOG" id="KOG1947">
    <property type="taxonomic scope" value="Eukaryota"/>
</dbReference>
<dbReference type="OMA" id="ACRHISR"/>
<keyword evidence="4" id="KW-1185">Reference proteome</keyword>
<dbReference type="FunFam" id="3.80.10.10:FF:000601">
    <property type="entry name" value="DNA repair protein Rad7, protein"/>
    <property type="match status" value="1"/>
</dbReference>
<proteinExistence type="predicted"/>